<feature type="region of interest" description="Disordered" evidence="12">
    <location>
        <begin position="1432"/>
        <end position="1459"/>
    </location>
</feature>
<dbReference type="PROSITE" id="PS50026">
    <property type="entry name" value="EGF_3"/>
    <property type="match status" value="2"/>
</dbReference>
<keyword evidence="6" id="KW-0677">Repeat</keyword>
<evidence type="ECO:0000256" key="2">
    <source>
        <dbReference type="ARBA" id="ARBA00010241"/>
    </source>
</evidence>
<evidence type="ECO:0000259" key="14">
    <source>
        <dbReference type="PROSITE" id="PS50022"/>
    </source>
</evidence>
<dbReference type="PROSITE" id="PS50025">
    <property type="entry name" value="LAM_G_DOMAIN"/>
    <property type="match status" value="3"/>
</dbReference>
<evidence type="ECO:0000259" key="15">
    <source>
        <dbReference type="PROSITE" id="PS50025"/>
    </source>
</evidence>
<dbReference type="FunFam" id="2.60.120.200:FF:000026">
    <property type="entry name" value="contactin-associated protein-like 4 isoform X1"/>
    <property type="match status" value="1"/>
</dbReference>
<keyword evidence="8 13" id="KW-0472">Membrane</keyword>
<evidence type="ECO:0000256" key="1">
    <source>
        <dbReference type="ARBA" id="ARBA00004479"/>
    </source>
</evidence>
<comment type="subcellular location">
    <subcellularLocation>
        <location evidence="1">Membrane</location>
        <topology evidence="1">Single-pass type I membrane protein</topology>
    </subcellularLocation>
</comment>
<sequence>MKREQQAPLPVYHSKRPAPGVSHCGGLSDTGAGQRITVGRSTTRGSNVMSSHNAWSTLPLSGESGKLTRPEARLKALQSVQQTELDPSGTWEKEGEEEDTLTNRARHIVSNRLGQRFVDEQVETPAASSLSLSSFQWRKAAALGALDPPLTNTLFIRDLSKEKRGSSRKFRGEDAGDDHLSTFKRLSLLRDGSLEEKMHWNNCTGHPSTFGLVRDSAADMCDSAIVTHLPPSSFRSSSQLSSSHGPGFAKLNRRDGAGGWSPVSSDRYQWLEVDLGERTQITAVATQGRYGSSDWLTAYLLMFSDTGHNWRQYRQEDSIGMFSGNTNADSVVQHKLQQTVIARYLRLIPLDWNPNGRIGLRVEAYGCPYNSDVVSFTGRSSLLFRLSPKPTMAKQSISLNFKTLKNFGTLLHADGQSGHSIALELEKGKLVLRLQTGKGALLQHQSTHLNLTVDKSTLWVQIPSKFAHWDHDQISVGADLILGSQRSARTSTNFHGCLENVIYNGLNLVYLAKQSDQRVTVQGNVTFSCVEPVSVAMTFSGPHSLLSLPWTTETVSTASSQGGVVWIYLSRAKLCLRLYKSGKTQQELTTGSSLSDGQWHSMELISRRGHVSLAVDGEDGASAYTNTPITIAKGTHLYFGGCPIEDSIEGCRNPFSSFRGCMHSLVVNNQPVDLIMVQERLLGNYSQLQIDMCGIADRCSPSHCEHGASCSQSWSTFHCNCSGSGYSGATCHSSIHEQSCEAYKHRGNTSGFYYIDVDGSGPIRPQLIYCNMTEEKTWMVIEHNNTELTRVRASPSKKQHSAHFEYTSEDELLAAVISQSEHCEQEVAYHCKMSRLFNTQDGAPHSWWVGGPTGGQVQSYWGGAQPGSQQCACGVQNRCLDPRHQCNCDADHDDWTKDSGLLTHKETLPVRSLVLRDINRPGSESAYRVGPLRCHGDRNIWNAAFFDKETSYLHFPTFHGELSADISFLFKTTSSSGVFLENLGIKDFIRIELSSANEVLFSFDVGNGPLGVRVKADTPLNDNRWHQVRAERNIKEASLQVDELPAATQEAPADGHIHLQLNSQLFIGGTASRQKGFRGCVRALQLNGVTLDLEARARMTPGVEAGCPGHCSSYGSLCQHQGRCVEQPSSFYCDCSPSAFTGAFCDREVSASFKSSTSINYSFQGSKEKTHNHSTRAHASVVSDLSFRAENVSLSFRTIQTPALLLLISSYYGEYLTLLLNKQGKLEVAYRLDSSRVREVLRSTVGNLANGLLHSITLNRDGDRVIIQIDENMAEYFNLTSDVEFNGLRSMILGRVQDTSEFDPDLARIAAAGFTGCMSAVLFNTISPLKAALLHPDSSPTTVIGPLVQSRCGSPSGGSPAAETVHTLSGQSGSVEMGQPLVNAVKSDSALIGGVIALVIFVTLSASAIMARFLYRRKWTCRSQDVKTVKPDDCPELPFSSQNNSHSTGSSENQKEYFI</sequence>
<proteinExistence type="inferred from homology"/>
<evidence type="ECO:0000256" key="13">
    <source>
        <dbReference type="SAM" id="Phobius"/>
    </source>
</evidence>
<dbReference type="SUPFAM" id="SSF49899">
    <property type="entry name" value="Concanavalin A-like lectins/glucanases"/>
    <property type="match status" value="4"/>
</dbReference>
<feature type="region of interest" description="Disordered" evidence="12">
    <location>
        <begin position="232"/>
        <end position="260"/>
    </location>
</feature>
<name>A0AAW0PWS7_9GOBI</name>
<keyword evidence="5" id="KW-0732">Signal</keyword>
<evidence type="ECO:0000256" key="11">
    <source>
        <dbReference type="PROSITE-ProRule" id="PRU00122"/>
    </source>
</evidence>
<keyword evidence="9 11" id="KW-1015">Disulfide bond</keyword>
<feature type="domain" description="Laminin G" evidence="15">
    <location>
        <begin position="942"/>
        <end position="1107"/>
    </location>
</feature>
<evidence type="ECO:0000256" key="8">
    <source>
        <dbReference type="ARBA" id="ARBA00023136"/>
    </source>
</evidence>
<evidence type="ECO:0000313" key="18">
    <source>
        <dbReference type="EMBL" id="KAK7930874.1"/>
    </source>
</evidence>
<evidence type="ECO:0000256" key="4">
    <source>
        <dbReference type="ARBA" id="ARBA00022692"/>
    </source>
</evidence>
<evidence type="ECO:0000313" key="19">
    <source>
        <dbReference type="Proteomes" id="UP001460270"/>
    </source>
</evidence>
<feature type="domain" description="F5/8 type C" evidence="14">
    <location>
        <begin position="213"/>
        <end position="367"/>
    </location>
</feature>
<feature type="compositionally biased region" description="Low complexity" evidence="12">
    <location>
        <begin position="232"/>
        <end position="243"/>
    </location>
</feature>
<dbReference type="CDD" id="cd00110">
    <property type="entry name" value="LamG"/>
    <property type="match status" value="4"/>
</dbReference>
<dbReference type="Gene3D" id="2.60.120.200">
    <property type="match status" value="4"/>
</dbReference>
<dbReference type="CDD" id="cd00054">
    <property type="entry name" value="EGF_CA"/>
    <property type="match status" value="1"/>
</dbReference>
<dbReference type="SUPFAM" id="SSF49785">
    <property type="entry name" value="Galactose-binding domain-like"/>
    <property type="match status" value="1"/>
</dbReference>
<evidence type="ECO:0008006" key="20">
    <source>
        <dbReference type="Google" id="ProtNLM"/>
    </source>
</evidence>
<protein>
    <recommendedName>
        <fullName evidence="20">Contactin-associated protein-like 4</fullName>
    </recommendedName>
</protein>
<evidence type="ECO:0000256" key="12">
    <source>
        <dbReference type="SAM" id="MobiDB-lite"/>
    </source>
</evidence>
<dbReference type="GO" id="GO:0016020">
    <property type="term" value="C:membrane"/>
    <property type="evidence" value="ECO:0007669"/>
    <property type="project" value="UniProtKB-SubCell"/>
</dbReference>
<evidence type="ECO:0000256" key="7">
    <source>
        <dbReference type="ARBA" id="ARBA00022989"/>
    </source>
</evidence>
<keyword evidence="7 13" id="KW-1133">Transmembrane helix</keyword>
<evidence type="ECO:0000256" key="9">
    <source>
        <dbReference type="ARBA" id="ARBA00023157"/>
    </source>
</evidence>
<comment type="caution">
    <text evidence="18">The sequence shown here is derived from an EMBL/GenBank/DDBJ whole genome shotgun (WGS) entry which is preliminary data.</text>
</comment>
<evidence type="ECO:0000259" key="17">
    <source>
        <dbReference type="PROSITE" id="PS51406"/>
    </source>
</evidence>
<dbReference type="InterPro" id="IPR050372">
    <property type="entry name" value="Neurexin-related_CASP"/>
</dbReference>
<feature type="disulfide bond" evidence="11">
    <location>
        <begin position="1080"/>
        <end position="1107"/>
    </location>
</feature>
<evidence type="ECO:0000256" key="6">
    <source>
        <dbReference type="ARBA" id="ARBA00022737"/>
    </source>
</evidence>
<keyword evidence="3 10" id="KW-0245">EGF-like domain</keyword>
<dbReference type="PANTHER" id="PTHR15036">
    <property type="entry name" value="PIKACHURIN-LIKE PROTEIN"/>
    <property type="match status" value="1"/>
</dbReference>
<dbReference type="SMART" id="SM00231">
    <property type="entry name" value="FA58C"/>
    <property type="match status" value="1"/>
</dbReference>
<dbReference type="SUPFAM" id="SSF56496">
    <property type="entry name" value="Fibrinogen C-terminal domain-like"/>
    <property type="match status" value="1"/>
</dbReference>
<feature type="transmembrane region" description="Helical" evidence="13">
    <location>
        <begin position="1390"/>
        <end position="1415"/>
    </location>
</feature>
<feature type="domain" description="EGF-like" evidence="16">
    <location>
        <begin position="1108"/>
        <end position="1146"/>
    </location>
</feature>
<dbReference type="SMART" id="SM00282">
    <property type="entry name" value="LamG"/>
    <property type="match status" value="4"/>
</dbReference>
<dbReference type="InterPro" id="IPR013320">
    <property type="entry name" value="ConA-like_dom_sf"/>
</dbReference>
<evidence type="ECO:0000256" key="5">
    <source>
        <dbReference type="ARBA" id="ARBA00022729"/>
    </source>
</evidence>
<feature type="domain" description="Fibrinogen C-terminal" evidence="17">
    <location>
        <begin position="731"/>
        <end position="783"/>
    </location>
</feature>
<dbReference type="PANTHER" id="PTHR15036:SF40">
    <property type="entry name" value="CONTACTIN-ASSOCIATED PROTEIN-LIKE 4"/>
    <property type="match status" value="1"/>
</dbReference>
<feature type="domain" description="EGF-like" evidence="16">
    <location>
        <begin position="695"/>
        <end position="732"/>
    </location>
</feature>
<dbReference type="InterPro" id="IPR000421">
    <property type="entry name" value="FA58C"/>
</dbReference>
<dbReference type="Pfam" id="PF00008">
    <property type="entry name" value="EGF"/>
    <property type="match status" value="1"/>
</dbReference>
<evidence type="ECO:0000259" key="16">
    <source>
        <dbReference type="PROSITE" id="PS50026"/>
    </source>
</evidence>
<dbReference type="Pfam" id="PF02210">
    <property type="entry name" value="Laminin_G_2"/>
    <property type="match status" value="3"/>
</dbReference>
<dbReference type="Proteomes" id="UP001460270">
    <property type="component" value="Unassembled WGS sequence"/>
</dbReference>
<keyword evidence="4 13" id="KW-0812">Transmembrane</keyword>
<dbReference type="PROSITE" id="PS50022">
    <property type="entry name" value="FA58C_3"/>
    <property type="match status" value="1"/>
</dbReference>
<dbReference type="InterPro" id="IPR002181">
    <property type="entry name" value="Fibrinogen_a/b/g_C_dom"/>
</dbReference>
<reference evidence="19" key="1">
    <citation type="submission" date="2024-04" db="EMBL/GenBank/DDBJ databases">
        <title>Salinicola lusitanus LLJ914,a marine bacterium isolated from the Okinawa Trough.</title>
        <authorList>
            <person name="Li J."/>
        </authorList>
    </citation>
    <scope>NUCLEOTIDE SEQUENCE [LARGE SCALE GENOMIC DNA]</scope>
</reference>
<gene>
    <name evidence="18" type="ORF">WMY93_007269</name>
</gene>
<dbReference type="InterPro" id="IPR001791">
    <property type="entry name" value="Laminin_G"/>
</dbReference>
<accession>A0AAW0PWS7</accession>
<feature type="compositionally biased region" description="Low complexity" evidence="12">
    <location>
        <begin position="1440"/>
        <end position="1451"/>
    </location>
</feature>
<dbReference type="EMBL" id="JBBPFD010000004">
    <property type="protein sequence ID" value="KAK7930874.1"/>
    <property type="molecule type" value="Genomic_DNA"/>
</dbReference>
<dbReference type="InterPro" id="IPR036056">
    <property type="entry name" value="Fibrinogen-like_C"/>
</dbReference>
<organism evidence="18 19">
    <name type="scientific">Mugilogobius chulae</name>
    <name type="common">yellowstripe goby</name>
    <dbReference type="NCBI Taxonomy" id="88201"/>
    <lineage>
        <taxon>Eukaryota</taxon>
        <taxon>Metazoa</taxon>
        <taxon>Chordata</taxon>
        <taxon>Craniata</taxon>
        <taxon>Vertebrata</taxon>
        <taxon>Euteleostomi</taxon>
        <taxon>Actinopterygii</taxon>
        <taxon>Neopterygii</taxon>
        <taxon>Teleostei</taxon>
        <taxon>Neoteleostei</taxon>
        <taxon>Acanthomorphata</taxon>
        <taxon>Gobiaria</taxon>
        <taxon>Gobiiformes</taxon>
        <taxon>Gobioidei</taxon>
        <taxon>Gobiidae</taxon>
        <taxon>Gobionellinae</taxon>
        <taxon>Mugilogobius</taxon>
    </lineage>
</organism>
<dbReference type="InterPro" id="IPR000742">
    <property type="entry name" value="EGF"/>
</dbReference>
<comment type="caution">
    <text evidence="10">Lacks conserved residue(s) required for the propagation of feature annotation.</text>
</comment>
<feature type="domain" description="Laminin G" evidence="15">
    <location>
        <begin position="1160"/>
        <end position="1352"/>
    </location>
</feature>
<dbReference type="Gene3D" id="2.60.120.260">
    <property type="entry name" value="Galactose-binding domain-like"/>
    <property type="match status" value="1"/>
</dbReference>
<feature type="region of interest" description="Disordered" evidence="12">
    <location>
        <begin position="1"/>
        <end position="34"/>
    </location>
</feature>
<dbReference type="FunFam" id="2.60.120.260:FF:000016">
    <property type="entry name" value="Contactin-associated protein-like 4 isoform 1"/>
    <property type="match status" value="1"/>
</dbReference>
<evidence type="ECO:0000256" key="10">
    <source>
        <dbReference type="PROSITE-ProRule" id="PRU00076"/>
    </source>
</evidence>
<dbReference type="CDD" id="cd00057">
    <property type="entry name" value="FA58C"/>
    <property type="match status" value="1"/>
</dbReference>
<dbReference type="Gene3D" id="2.10.25.10">
    <property type="entry name" value="Laminin"/>
    <property type="match status" value="2"/>
</dbReference>
<feature type="domain" description="Laminin G" evidence="15">
    <location>
        <begin position="500"/>
        <end position="693"/>
    </location>
</feature>
<comment type="similarity">
    <text evidence="2">Belongs to the neurexin family.</text>
</comment>
<dbReference type="SMART" id="SM00181">
    <property type="entry name" value="EGF"/>
    <property type="match status" value="2"/>
</dbReference>
<dbReference type="PROSITE" id="PS51406">
    <property type="entry name" value="FIBRINOGEN_C_2"/>
    <property type="match status" value="1"/>
</dbReference>
<keyword evidence="19" id="KW-1185">Reference proteome</keyword>
<dbReference type="PROSITE" id="PS01285">
    <property type="entry name" value="FA58C_1"/>
    <property type="match status" value="1"/>
</dbReference>
<dbReference type="InterPro" id="IPR008979">
    <property type="entry name" value="Galactose-bd-like_sf"/>
</dbReference>
<evidence type="ECO:0000256" key="3">
    <source>
        <dbReference type="ARBA" id="ARBA00022536"/>
    </source>
</evidence>
<dbReference type="Gene3D" id="2.60.120.1000">
    <property type="match status" value="1"/>
</dbReference>
<dbReference type="Pfam" id="PF00754">
    <property type="entry name" value="F5_F8_type_C"/>
    <property type="match status" value="1"/>
</dbReference>